<dbReference type="EMBL" id="CAEZZU010000271">
    <property type="protein sequence ID" value="CAB4791169.1"/>
    <property type="molecule type" value="Genomic_DNA"/>
</dbReference>
<sequence>MWICRVIQSALMRKTALNKTVITKTVITAFRGKRDLRSKDCREAKGASHYGAANDCIEAIMIGSGKST</sequence>
<reference evidence="1" key="1">
    <citation type="submission" date="2020-05" db="EMBL/GenBank/DDBJ databases">
        <authorList>
            <person name="Chiriac C."/>
            <person name="Salcher M."/>
            <person name="Ghai R."/>
            <person name="Kavagutti S V."/>
        </authorList>
    </citation>
    <scope>NUCLEOTIDE SEQUENCE</scope>
</reference>
<proteinExistence type="predicted"/>
<evidence type="ECO:0000313" key="1">
    <source>
        <dbReference type="EMBL" id="CAB4791169.1"/>
    </source>
</evidence>
<protein>
    <submittedName>
        <fullName evidence="1">Unannotated protein</fullName>
    </submittedName>
</protein>
<dbReference type="AlphaFoldDB" id="A0A6J6X406"/>
<gene>
    <name evidence="1" type="ORF">UFOPK2925_01477</name>
</gene>
<accession>A0A6J6X406</accession>
<name>A0A6J6X406_9ZZZZ</name>
<organism evidence="1">
    <name type="scientific">freshwater metagenome</name>
    <dbReference type="NCBI Taxonomy" id="449393"/>
    <lineage>
        <taxon>unclassified sequences</taxon>
        <taxon>metagenomes</taxon>
        <taxon>ecological metagenomes</taxon>
    </lineage>
</organism>